<evidence type="ECO:0000313" key="2">
    <source>
        <dbReference type="EMBL" id="KAJ7766852.1"/>
    </source>
</evidence>
<name>A0AAD7JNA3_9AGAR</name>
<gene>
    <name evidence="2" type="ORF">B0H16DRAFT_1366986</name>
</gene>
<dbReference type="InterPro" id="IPR000719">
    <property type="entry name" value="Prot_kinase_dom"/>
</dbReference>
<dbReference type="PANTHER" id="PTHR21310">
    <property type="entry name" value="AMINOGLYCOSIDE PHOSPHOTRANSFERASE-RELATED-RELATED"/>
    <property type="match status" value="1"/>
</dbReference>
<dbReference type="Pfam" id="PF01636">
    <property type="entry name" value="APH"/>
    <property type="match status" value="1"/>
</dbReference>
<comment type="caution">
    <text evidence="2">The sequence shown here is derived from an EMBL/GenBank/DDBJ whole genome shotgun (WGS) entry which is preliminary data.</text>
</comment>
<dbReference type="AlphaFoldDB" id="A0AAD7JNA3"/>
<accession>A0AAD7JNA3</accession>
<dbReference type="Gene3D" id="3.90.1200.10">
    <property type="match status" value="1"/>
</dbReference>
<protein>
    <submittedName>
        <fullName evidence="2">Kinase-like domain-containing protein</fullName>
    </submittedName>
</protein>
<sequence>MLKRHSPQVRVPEVYGWCRDEEETFIYMEYLDGRTLQSCLDQLTDDELQDIAAQMASMLRGVRSLRQPPQDIFIGSPSRGSVQDQLWRHRGREPLGPLTTVQAFNEALHGLATELPQFPEHELYQTFRAAFSDTASIRFTHTDLHPLNIIISSSGCKVLGIIDWQESGWYPEYWEYVKTSFNFELSGTVV</sequence>
<keyword evidence="2" id="KW-0808">Transferase</keyword>
<dbReference type="SUPFAM" id="SSF56112">
    <property type="entry name" value="Protein kinase-like (PK-like)"/>
    <property type="match status" value="1"/>
</dbReference>
<evidence type="ECO:0000313" key="3">
    <source>
        <dbReference type="Proteomes" id="UP001215598"/>
    </source>
</evidence>
<dbReference type="InterPro" id="IPR011009">
    <property type="entry name" value="Kinase-like_dom_sf"/>
</dbReference>
<proteinExistence type="predicted"/>
<dbReference type="PROSITE" id="PS50011">
    <property type="entry name" value="PROTEIN_KINASE_DOM"/>
    <property type="match status" value="1"/>
</dbReference>
<dbReference type="InterPro" id="IPR051678">
    <property type="entry name" value="AGP_Transferase"/>
</dbReference>
<feature type="domain" description="Protein kinase" evidence="1">
    <location>
        <begin position="1"/>
        <end position="190"/>
    </location>
</feature>
<dbReference type="InterPro" id="IPR002575">
    <property type="entry name" value="Aminoglycoside_PTrfase"/>
</dbReference>
<dbReference type="CDD" id="cd05120">
    <property type="entry name" value="APH_ChoK_like"/>
    <property type="match status" value="1"/>
</dbReference>
<reference evidence="2" key="1">
    <citation type="submission" date="2023-03" db="EMBL/GenBank/DDBJ databases">
        <title>Massive genome expansion in bonnet fungi (Mycena s.s.) driven by repeated elements and novel gene families across ecological guilds.</title>
        <authorList>
            <consortium name="Lawrence Berkeley National Laboratory"/>
            <person name="Harder C.B."/>
            <person name="Miyauchi S."/>
            <person name="Viragh M."/>
            <person name="Kuo A."/>
            <person name="Thoen E."/>
            <person name="Andreopoulos B."/>
            <person name="Lu D."/>
            <person name="Skrede I."/>
            <person name="Drula E."/>
            <person name="Henrissat B."/>
            <person name="Morin E."/>
            <person name="Kohler A."/>
            <person name="Barry K."/>
            <person name="LaButti K."/>
            <person name="Morin E."/>
            <person name="Salamov A."/>
            <person name="Lipzen A."/>
            <person name="Mereny Z."/>
            <person name="Hegedus B."/>
            <person name="Baldrian P."/>
            <person name="Stursova M."/>
            <person name="Weitz H."/>
            <person name="Taylor A."/>
            <person name="Grigoriev I.V."/>
            <person name="Nagy L.G."/>
            <person name="Martin F."/>
            <person name="Kauserud H."/>
        </authorList>
    </citation>
    <scope>NUCLEOTIDE SEQUENCE</scope>
    <source>
        <strain evidence="2">CBHHK182m</strain>
    </source>
</reference>
<dbReference type="PANTHER" id="PTHR21310:SF54">
    <property type="entry name" value="AMINOGLYCOSIDE PHOSPHOTRANSFERASE DOMAIN-CONTAINING PROTEIN"/>
    <property type="match status" value="1"/>
</dbReference>
<keyword evidence="3" id="KW-1185">Reference proteome</keyword>
<keyword evidence="2" id="KW-0418">Kinase</keyword>
<dbReference type="EMBL" id="JARKIB010000023">
    <property type="protein sequence ID" value="KAJ7766852.1"/>
    <property type="molecule type" value="Genomic_DNA"/>
</dbReference>
<dbReference type="GO" id="GO:0005524">
    <property type="term" value="F:ATP binding"/>
    <property type="evidence" value="ECO:0007669"/>
    <property type="project" value="InterPro"/>
</dbReference>
<organism evidence="2 3">
    <name type="scientific">Mycena metata</name>
    <dbReference type="NCBI Taxonomy" id="1033252"/>
    <lineage>
        <taxon>Eukaryota</taxon>
        <taxon>Fungi</taxon>
        <taxon>Dikarya</taxon>
        <taxon>Basidiomycota</taxon>
        <taxon>Agaricomycotina</taxon>
        <taxon>Agaricomycetes</taxon>
        <taxon>Agaricomycetidae</taxon>
        <taxon>Agaricales</taxon>
        <taxon>Marasmiineae</taxon>
        <taxon>Mycenaceae</taxon>
        <taxon>Mycena</taxon>
    </lineage>
</organism>
<evidence type="ECO:0000259" key="1">
    <source>
        <dbReference type="PROSITE" id="PS50011"/>
    </source>
</evidence>
<dbReference type="GO" id="GO:0004672">
    <property type="term" value="F:protein kinase activity"/>
    <property type="evidence" value="ECO:0007669"/>
    <property type="project" value="InterPro"/>
</dbReference>
<dbReference type="Proteomes" id="UP001215598">
    <property type="component" value="Unassembled WGS sequence"/>
</dbReference>